<dbReference type="Proteomes" id="UP000887561">
    <property type="component" value="Unplaced"/>
</dbReference>
<protein>
    <submittedName>
        <fullName evidence="13">RING-type domain-containing protein</fullName>
    </submittedName>
</protein>
<feature type="domain" description="RING-type" evidence="11">
    <location>
        <begin position="9"/>
        <end position="47"/>
    </location>
</feature>
<comment type="subcellular location">
    <subcellularLocation>
        <location evidence="1">Nucleus</location>
    </subcellularLocation>
</comment>
<accession>A0A915LFU8</accession>
<dbReference type="PROSITE" id="PS00518">
    <property type="entry name" value="ZF_RING_1"/>
    <property type="match status" value="1"/>
</dbReference>
<evidence type="ECO:0000256" key="4">
    <source>
        <dbReference type="ARBA" id="ARBA00022763"/>
    </source>
</evidence>
<evidence type="ECO:0000256" key="7">
    <source>
        <dbReference type="ARBA" id="ARBA00023204"/>
    </source>
</evidence>
<dbReference type="InterPro" id="IPR013083">
    <property type="entry name" value="Znf_RING/FYVE/PHD"/>
</dbReference>
<keyword evidence="5 9" id="KW-0863">Zinc-finger</keyword>
<dbReference type="InterPro" id="IPR017907">
    <property type="entry name" value="Znf_RING_CS"/>
</dbReference>
<dbReference type="PANTHER" id="PTHR13763">
    <property type="entry name" value="BREAST CANCER TYPE 1 SUSCEPTIBILITY PROTEIN BRCA1"/>
    <property type="match status" value="1"/>
</dbReference>
<evidence type="ECO:0000259" key="11">
    <source>
        <dbReference type="PROSITE" id="PS50089"/>
    </source>
</evidence>
<dbReference type="GO" id="GO:0008270">
    <property type="term" value="F:zinc ion binding"/>
    <property type="evidence" value="ECO:0007669"/>
    <property type="project" value="UniProtKB-KW"/>
</dbReference>
<dbReference type="PANTHER" id="PTHR13763:SF0">
    <property type="entry name" value="BREAST CANCER TYPE 1 SUSCEPTIBILITY PROTEIN"/>
    <property type="match status" value="1"/>
</dbReference>
<dbReference type="InterPro" id="IPR001841">
    <property type="entry name" value="Znf_RING"/>
</dbReference>
<feature type="compositionally biased region" description="Low complexity" evidence="10">
    <location>
        <begin position="239"/>
        <end position="259"/>
    </location>
</feature>
<evidence type="ECO:0000256" key="10">
    <source>
        <dbReference type="SAM" id="MobiDB-lite"/>
    </source>
</evidence>
<sequence length="547" mass="60749">MKVPEQYKCFLCKGLLRDAVLAACCGHSFCIECYQQQLLANPLEQCPGPDCSQQISADSLIPNKSLLAAIQKYLNELQTGASAAATNIPASITQPPPSKPPPIFIGLKNTSDPATSTTLNVTTQDTSSYVTAFALSSQPASINNIPTASTASSLQGAPLFLPQIPIFDPKRPPSPINIPISAAQNVPITPPIISSSTHVTAENGSVNKKELSSVWENFLKRKDKDSAAKSIVAAASSGQTASGYPSLPSMSSASSDAPPGIGQDHSSIIGYSISSDLLANIGGRQYKKRYSISPERRTPSPQDQFSRRSSRAVGDNYRRSKPYFNPCQHALAFFFVSEGQSSTILYKNNLMDKNNLMNKKPDCNEILEKWRLLHEVGSTPLFKIRSSSELPLPPTRRDGNWTEAELSDSEDDDTDADWLPSKQTKRRRLNIEKENNNEEENENNNLNKLNGNEENLNNNEEENEENLNNNEEENEENLNNNEEENEENLNNNEEEENNNNEEEENENSFIIINLNNELENNYEQDELVIMDEEEETMEQSVIYIIII</sequence>
<feature type="compositionally biased region" description="Acidic residues" evidence="10">
    <location>
        <begin position="459"/>
        <end position="505"/>
    </location>
</feature>
<evidence type="ECO:0000313" key="13">
    <source>
        <dbReference type="WBParaSite" id="scaffold11545_cov239.g15679"/>
    </source>
</evidence>
<evidence type="ECO:0000256" key="2">
    <source>
        <dbReference type="ARBA" id="ARBA00022723"/>
    </source>
</evidence>
<feature type="region of interest" description="Disordered" evidence="10">
    <location>
        <begin position="385"/>
        <end position="505"/>
    </location>
</feature>
<keyword evidence="2" id="KW-0479">Metal-binding</keyword>
<dbReference type="PROSITE" id="PS50089">
    <property type="entry name" value="ZF_RING_2"/>
    <property type="match status" value="1"/>
</dbReference>
<dbReference type="GO" id="GO:0045944">
    <property type="term" value="P:positive regulation of transcription by RNA polymerase II"/>
    <property type="evidence" value="ECO:0007669"/>
    <property type="project" value="TreeGrafter"/>
</dbReference>
<dbReference type="GO" id="GO:0000724">
    <property type="term" value="P:double-strand break repair via homologous recombination"/>
    <property type="evidence" value="ECO:0007669"/>
    <property type="project" value="TreeGrafter"/>
</dbReference>
<evidence type="ECO:0000256" key="6">
    <source>
        <dbReference type="ARBA" id="ARBA00022833"/>
    </source>
</evidence>
<proteinExistence type="predicted"/>
<dbReference type="WBParaSite" id="scaffold11545_cov239.g15679">
    <property type="protein sequence ID" value="scaffold11545_cov239.g15679"/>
    <property type="gene ID" value="scaffold11545_cov239.g15679"/>
</dbReference>
<organism evidence="12 13">
    <name type="scientific">Meloidogyne javanica</name>
    <name type="common">Root-knot nematode worm</name>
    <dbReference type="NCBI Taxonomy" id="6303"/>
    <lineage>
        <taxon>Eukaryota</taxon>
        <taxon>Metazoa</taxon>
        <taxon>Ecdysozoa</taxon>
        <taxon>Nematoda</taxon>
        <taxon>Chromadorea</taxon>
        <taxon>Rhabditida</taxon>
        <taxon>Tylenchina</taxon>
        <taxon>Tylenchomorpha</taxon>
        <taxon>Tylenchoidea</taxon>
        <taxon>Meloidogynidae</taxon>
        <taxon>Meloidogyninae</taxon>
        <taxon>Meloidogyne</taxon>
        <taxon>Meloidogyne incognita group</taxon>
    </lineage>
</organism>
<feature type="compositionally biased region" description="Acidic residues" evidence="10">
    <location>
        <begin position="405"/>
        <end position="416"/>
    </location>
</feature>
<keyword evidence="3" id="KW-0677">Repeat</keyword>
<dbReference type="InterPro" id="IPR031099">
    <property type="entry name" value="BRCA1-associated"/>
</dbReference>
<reference evidence="13" key="1">
    <citation type="submission" date="2022-11" db="UniProtKB">
        <authorList>
            <consortium name="WormBaseParasite"/>
        </authorList>
    </citation>
    <scope>IDENTIFICATION</scope>
</reference>
<feature type="compositionally biased region" description="Low complexity" evidence="10">
    <location>
        <begin position="443"/>
        <end position="458"/>
    </location>
</feature>
<keyword evidence="7" id="KW-0234">DNA repair</keyword>
<dbReference type="GO" id="GO:0031436">
    <property type="term" value="C:BRCA1-BARD1 complex"/>
    <property type="evidence" value="ECO:0007669"/>
    <property type="project" value="TreeGrafter"/>
</dbReference>
<evidence type="ECO:0000256" key="9">
    <source>
        <dbReference type="PROSITE-ProRule" id="PRU00175"/>
    </source>
</evidence>
<name>A0A915LFU8_MELJA</name>
<feature type="region of interest" description="Disordered" evidence="10">
    <location>
        <begin position="289"/>
        <end position="312"/>
    </location>
</feature>
<evidence type="ECO:0000313" key="12">
    <source>
        <dbReference type="Proteomes" id="UP000887561"/>
    </source>
</evidence>
<keyword evidence="6" id="KW-0862">Zinc</keyword>
<evidence type="ECO:0000256" key="8">
    <source>
        <dbReference type="ARBA" id="ARBA00023242"/>
    </source>
</evidence>
<evidence type="ECO:0000256" key="3">
    <source>
        <dbReference type="ARBA" id="ARBA00022737"/>
    </source>
</evidence>
<dbReference type="GO" id="GO:0070531">
    <property type="term" value="C:BRCA1-A complex"/>
    <property type="evidence" value="ECO:0007669"/>
    <property type="project" value="TreeGrafter"/>
</dbReference>
<dbReference type="AlphaFoldDB" id="A0A915LFU8"/>
<feature type="region of interest" description="Disordered" evidence="10">
    <location>
        <begin position="239"/>
        <end position="261"/>
    </location>
</feature>
<dbReference type="GO" id="GO:0004842">
    <property type="term" value="F:ubiquitin-protein transferase activity"/>
    <property type="evidence" value="ECO:0007669"/>
    <property type="project" value="TreeGrafter"/>
</dbReference>
<keyword evidence="4" id="KW-0227">DNA damage</keyword>
<evidence type="ECO:0000256" key="1">
    <source>
        <dbReference type="ARBA" id="ARBA00004123"/>
    </source>
</evidence>
<evidence type="ECO:0000256" key="5">
    <source>
        <dbReference type="ARBA" id="ARBA00022771"/>
    </source>
</evidence>
<dbReference type="SUPFAM" id="SSF57850">
    <property type="entry name" value="RING/U-box"/>
    <property type="match status" value="1"/>
</dbReference>
<keyword evidence="8" id="KW-0539">Nucleus</keyword>
<keyword evidence="12" id="KW-1185">Reference proteome</keyword>
<dbReference type="Gene3D" id="3.30.40.10">
    <property type="entry name" value="Zinc/RING finger domain, C3HC4 (zinc finger)"/>
    <property type="match status" value="1"/>
</dbReference>